<organism evidence="3 4">
    <name type="scientific">Nonomuraea mangrovi</name>
    <dbReference type="NCBI Taxonomy" id="2316207"/>
    <lineage>
        <taxon>Bacteria</taxon>
        <taxon>Bacillati</taxon>
        <taxon>Actinomycetota</taxon>
        <taxon>Actinomycetes</taxon>
        <taxon>Streptosporangiales</taxon>
        <taxon>Streptosporangiaceae</taxon>
        <taxon>Nonomuraea</taxon>
    </lineage>
</organism>
<accession>A0ABW4TAQ4</accession>
<feature type="transmembrane region" description="Helical" evidence="2">
    <location>
        <begin position="244"/>
        <end position="262"/>
    </location>
</feature>
<dbReference type="EMBL" id="JBHUFV010000061">
    <property type="protein sequence ID" value="MFD1938205.1"/>
    <property type="molecule type" value="Genomic_DNA"/>
</dbReference>
<keyword evidence="2" id="KW-0812">Transmembrane</keyword>
<reference evidence="4" key="1">
    <citation type="journal article" date="2019" name="Int. J. Syst. Evol. Microbiol.">
        <title>The Global Catalogue of Microorganisms (GCM) 10K type strain sequencing project: providing services to taxonomists for standard genome sequencing and annotation.</title>
        <authorList>
            <consortium name="The Broad Institute Genomics Platform"/>
            <consortium name="The Broad Institute Genome Sequencing Center for Infectious Disease"/>
            <person name="Wu L."/>
            <person name="Ma J."/>
        </authorList>
    </citation>
    <scope>NUCLEOTIDE SEQUENCE [LARGE SCALE GENOMIC DNA]</scope>
    <source>
        <strain evidence="4">ICMP 6774ER</strain>
    </source>
</reference>
<keyword evidence="2" id="KW-0472">Membrane</keyword>
<evidence type="ECO:0000313" key="3">
    <source>
        <dbReference type="EMBL" id="MFD1938205.1"/>
    </source>
</evidence>
<protein>
    <recommendedName>
        <fullName evidence="5">DUF5671 domain-containing protein</fullName>
    </recommendedName>
</protein>
<evidence type="ECO:0000313" key="4">
    <source>
        <dbReference type="Proteomes" id="UP001597368"/>
    </source>
</evidence>
<evidence type="ECO:0008006" key="5">
    <source>
        <dbReference type="Google" id="ProtNLM"/>
    </source>
</evidence>
<keyword evidence="4" id="KW-1185">Reference proteome</keyword>
<dbReference type="RefSeq" id="WP_379580057.1">
    <property type="nucleotide sequence ID" value="NZ_JBHUFV010000061.1"/>
</dbReference>
<dbReference type="Proteomes" id="UP001597368">
    <property type="component" value="Unassembled WGS sequence"/>
</dbReference>
<gene>
    <name evidence="3" type="ORF">ACFSKW_42685</name>
</gene>
<proteinExistence type="predicted"/>
<feature type="transmembrane region" description="Helical" evidence="2">
    <location>
        <begin position="85"/>
        <end position="105"/>
    </location>
</feature>
<feature type="transmembrane region" description="Helical" evidence="2">
    <location>
        <begin position="176"/>
        <end position="201"/>
    </location>
</feature>
<feature type="transmembrane region" description="Helical" evidence="2">
    <location>
        <begin position="137"/>
        <end position="156"/>
    </location>
</feature>
<feature type="compositionally biased region" description="Acidic residues" evidence="1">
    <location>
        <begin position="31"/>
        <end position="43"/>
    </location>
</feature>
<evidence type="ECO:0000256" key="2">
    <source>
        <dbReference type="SAM" id="Phobius"/>
    </source>
</evidence>
<feature type="transmembrane region" description="Helical" evidence="2">
    <location>
        <begin position="213"/>
        <end position="232"/>
    </location>
</feature>
<evidence type="ECO:0000256" key="1">
    <source>
        <dbReference type="SAM" id="MobiDB-lite"/>
    </source>
</evidence>
<sequence>MAVKPAPSDPGPRSPDSGNGARHGTGSDALTDPEPDTGSDPEPDTGRNTGSDTEPGTGRGAEPPAVPGEQEPSPLERRITTFAQVVGLGAVPPSIAVGLLFYFGYVASRRRFVQFGIDLDMLDLSTQAVLLYGSEALWLPLVALFLATLLGIWGHVELGRLIRRSRTDPGTKGTALTWSGAVLLVAGLLVLGRGVAGLVVVELAYDEAPGTTPLALAVGVLVTAYGRWLITWRRTNRPRVAERAAAVAVLSVAVAALFWASGSYAATYGRSRAADTVNDLPYRAEIILDTTERLYLDQGFPGVTETILPARKGDKFAYRYRGLRLLTESAGRLYLIPAAWPRGAGWPRVWRGGGTLVVPNNDTVRLRLLPFAGP</sequence>
<comment type="caution">
    <text evidence="3">The sequence shown here is derived from an EMBL/GenBank/DDBJ whole genome shotgun (WGS) entry which is preliminary data.</text>
</comment>
<keyword evidence="2" id="KW-1133">Transmembrane helix</keyword>
<name>A0ABW4TAQ4_9ACTN</name>
<feature type="region of interest" description="Disordered" evidence="1">
    <location>
        <begin position="1"/>
        <end position="73"/>
    </location>
</feature>